<evidence type="ECO:0000313" key="2">
    <source>
        <dbReference type="Proteomes" id="UP001143910"/>
    </source>
</evidence>
<comment type="caution">
    <text evidence="1">The sequence shown here is derived from an EMBL/GenBank/DDBJ whole genome shotgun (WGS) entry which is preliminary data.</text>
</comment>
<proteinExistence type="predicted"/>
<organism evidence="1 2">
    <name type="scientific">Zarea fungicola</name>
    <dbReference type="NCBI Taxonomy" id="93591"/>
    <lineage>
        <taxon>Eukaryota</taxon>
        <taxon>Fungi</taxon>
        <taxon>Dikarya</taxon>
        <taxon>Ascomycota</taxon>
        <taxon>Pezizomycotina</taxon>
        <taxon>Sordariomycetes</taxon>
        <taxon>Hypocreomycetidae</taxon>
        <taxon>Hypocreales</taxon>
        <taxon>Cordycipitaceae</taxon>
        <taxon>Zarea</taxon>
    </lineage>
</organism>
<accession>A0ACC1MWH6</accession>
<dbReference type="EMBL" id="JANJQO010001516">
    <property type="protein sequence ID" value="KAJ2970548.1"/>
    <property type="molecule type" value="Genomic_DNA"/>
</dbReference>
<name>A0ACC1MWH6_9HYPO</name>
<protein>
    <submittedName>
        <fullName evidence="1">Uncharacterized protein</fullName>
    </submittedName>
</protein>
<dbReference type="Proteomes" id="UP001143910">
    <property type="component" value="Unassembled WGS sequence"/>
</dbReference>
<keyword evidence="2" id="KW-1185">Reference proteome</keyword>
<gene>
    <name evidence="1" type="ORF">NQ176_g8138</name>
</gene>
<evidence type="ECO:0000313" key="1">
    <source>
        <dbReference type="EMBL" id="KAJ2970548.1"/>
    </source>
</evidence>
<reference evidence="1" key="1">
    <citation type="submission" date="2022-08" db="EMBL/GenBank/DDBJ databases">
        <title>Genome Sequence of Lecanicillium fungicola.</title>
        <authorList>
            <person name="Buettner E."/>
        </authorList>
    </citation>
    <scope>NUCLEOTIDE SEQUENCE</scope>
    <source>
        <strain evidence="1">Babe33</strain>
    </source>
</reference>
<sequence>MPSFFYKTNRRSIVLVLFLSLLILGLYNHLVRNQPWRRLPHVQGYYNGLNIDLPSPTGQFPKPRPYNPYSPSEDSNPCFLDVEAKIPVPSVYAYDVVPDDMPVPTLGSYELLGIRDDVCFDRFGRYGPYGLGYSEAIGGIGLGNDTESSGNEQVWSTTGRIDYRTVDWAEAQQRCYTSNEHRYRKAGSRGDALAPAESRPRTAIVVRCYEGFKWTPMAILNFRAMITELSLKTGGEYSVHLLMQVRDTKLPLWAVSSARKQYLNKHVPIELQGLVTLWSESQMKLLYPKKFPRSFRNPSGSSIHSVFRSPHLPLQIFAKEHPEYDFFWNWEMDQMVRFAPSRRPLATQRAILHPSIARILEQLW</sequence>